<dbReference type="Gene3D" id="2.60.120.10">
    <property type="entry name" value="Jelly Rolls"/>
    <property type="match status" value="1"/>
</dbReference>
<evidence type="ECO:0000313" key="3">
    <source>
        <dbReference type="Proteomes" id="UP000093173"/>
    </source>
</evidence>
<dbReference type="RefSeq" id="WP_017038810.1">
    <property type="nucleotide sequence ID" value="NZ_JBNGCH010000263.1"/>
</dbReference>
<feature type="domain" description="Cyclic nucleotide-binding" evidence="1">
    <location>
        <begin position="30"/>
        <end position="110"/>
    </location>
</feature>
<dbReference type="Proteomes" id="UP000093173">
    <property type="component" value="Unassembled WGS sequence"/>
</dbReference>
<name>A0A1B9R242_9VIBR</name>
<evidence type="ECO:0000259" key="1">
    <source>
        <dbReference type="Pfam" id="PF00027"/>
    </source>
</evidence>
<gene>
    <name evidence="2" type="ORF">A6E14_04760</name>
</gene>
<proteinExistence type="predicted"/>
<keyword evidence="3" id="KW-1185">Reference proteome</keyword>
<comment type="caution">
    <text evidence="2">The sequence shown here is derived from an EMBL/GenBank/DDBJ whole genome shotgun (WGS) entry which is preliminary data.</text>
</comment>
<dbReference type="Pfam" id="PF00027">
    <property type="entry name" value="cNMP_binding"/>
    <property type="match status" value="1"/>
</dbReference>
<dbReference type="SUPFAM" id="SSF51206">
    <property type="entry name" value="cAMP-binding domain-like"/>
    <property type="match status" value="1"/>
</dbReference>
<dbReference type="EMBL" id="MAJZ01000263">
    <property type="protein sequence ID" value="OCH78366.1"/>
    <property type="molecule type" value="Genomic_DNA"/>
</dbReference>
<protein>
    <submittedName>
        <fullName evidence="2">Crp/Fnr family transcriptional regulator</fullName>
    </submittedName>
</protein>
<dbReference type="InterPro" id="IPR018490">
    <property type="entry name" value="cNMP-bd_dom_sf"/>
</dbReference>
<evidence type="ECO:0000313" key="2">
    <source>
        <dbReference type="EMBL" id="OCH78366.1"/>
    </source>
</evidence>
<dbReference type="InterPro" id="IPR014710">
    <property type="entry name" value="RmlC-like_jellyroll"/>
</dbReference>
<reference evidence="3" key="1">
    <citation type="submission" date="2016-06" db="EMBL/GenBank/DDBJ databases">
        <authorList>
            <person name="Hehemann J.-H."/>
            <person name="Arevalo P."/>
            <person name="Datta M.S."/>
            <person name="Polz M.F."/>
        </authorList>
    </citation>
    <scope>NUCLEOTIDE SEQUENCE [LARGE SCALE GENOMIC DNA]</scope>
    <source>
        <strain evidence="3">9CSC122</strain>
    </source>
</reference>
<organism evidence="2 3">
    <name type="scientific">Vibrio genomosp. F10</name>
    <dbReference type="NCBI Taxonomy" id="723171"/>
    <lineage>
        <taxon>Bacteria</taxon>
        <taxon>Pseudomonadati</taxon>
        <taxon>Pseudomonadota</taxon>
        <taxon>Gammaproteobacteria</taxon>
        <taxon>Vibrionales</taxon>
        <taxon>Vibrionaceae</taxon>
        <taxon>Vibrio</taxon>
    </lineage>
</organism>
<sequence length="186" mass="21818">MTERFITYLTEQQFSSTDIDALVQSSSLLELPTRHILVNQGELADGIYFVLEGICHASYLTDKGKEFSKEFYWEQDWMIGFESVIKAQPSPYLLETLTPTLLVHLPIDVLHHWRSEKHSVYLTLLESQLMFKESKERFMLLFTPRERYKLFCQHYPELLTRLNDYQIAAYLGITAISLSRIKNTSQ</sequence>
<dbReference type="CDD" id="cd00038">
    <property type="entry name" value="CAP_ED"/>
    <property type="match status" value="1"/>
</dbReference>
<accession>A0A1B9R242</accession>
<dbReference type="InterPro" id="IPR000595">
    <property type="entry name" value="cNMP-bd_dom"/>
</dbReference>
<dbReference type="AlphaFoldDB" id="A0A1B9R242"/>